<evidence type="ECO:0000313" key="3">
    <source>
        <dbReference type="Proteomes" id="UP000290848"/>
    </source>
</evidence>
<sequence>MLGAGLLLVSTALIAKHYLADLPDFIYGLLMGTGVGLELFGLFSTGGDMSKFKKFKETLFRKGG</sequence>
<dbReference type="EMBL" id="RXOC01000003">
    <property type="protein sequence ID" value="RXF71401.1"/>
    <property type="molecule type" value="Genomic_DNA"/>
</dbReference>
<protein>
    <submittedName>
        <fullName evidence="2">Uncharacterized protein</fullName>
    </submittedName>
</protein>
<organism evidence="2 3">
    <name type="scientific">Arcticibacter tournemirensis</name>
    <dbReference type="NCBI Taxonomy" id="699437"/>
    <lineage>
        <taxon>Bacteria</taxon>
        <taxon>Pseudomonadati</taxon>
        <taxon>Bacteroidota</taxon>
        <taxon>Sphingobacteriia</taxon>
        <taxon>Sphingobacteriales</taxon>
        <taxon>Sphingobacteriaceae</taxon>
        <taxon>Arcticibacter</taxon>
    </lineage>
</organism>
<evidence type="ECO:0000313" key="2">
    <source>
        <dbReference type="EMBL" id="RXF71401.1"/>
    </source>
</evidence>
<name>A0A4Q0MDD2_9SPHI</name>
<keyword evidence="1" id="KW-0472">Membrane</keyword>
<gene>
    <name evidence="2" type="ORF">EKH83_05635</name>
</gene>
<proteinExistence type="predicted"/>
<keyword evidence="1" id="KW-0812">Transmembrane</keyword>
<comment type="caution">
    <text evidence="2">The sequence shown here is derived from an EMBL/GenBank/DDBJ whole genome shotgun (WGS) entry which is preliminary data.</text>
</comment>
<accession>A0A4Q0MDD2</accession>
<dbReference type="AlphaFoldDB" id="A0A4Q0MDD2"/>
<feature type="transmembrane region" description="Helical" evidence="1">
    <location>
        <begin position="25"/>
        <end position="46"/>
    </location>
</feature>
<keyword evidence="1" id="KW-1133">Transmembrane helix</keyword>
<evidence type="ECO:0000256" key="1">
    <source>
        <dbReference type="SAM" id="Phobius"/>
    </source>
</evidence>
<dbReference type="Proteomes" id="UP000290848">
    <property type="component" value="Unassembled WGS sequence"/>
</dbReference>
<reference evidence="2 3" key="1">
    <citation type="submission" date="2018-12" db="EMBL/GenBank/DDBJ databases">
        <title>The Draft Genome Sequence of the Soil Bacterium Pedobacter tournemirensis R1.</title>
        <authorList>
            <person name="He J."/>
        </authorList>
    </citation>
    <scope>NUCLEOTIDE SEQUENCE [LARGE SCALE GENOMIC DNA]</scope>
    <source>
        <strain evidence="2 3">R1</strain>
    </source>
</reference>